<gene>
    <name evidence="6 8" type="primary">def</name>
    <name evidence="8" type="ORF">DP130_10035</name>
    <name evidence="7" type="ORF">K234311028_10630</name>
</gene>
<evidence type="ECO:0000313" key="8">
    <source>
        <dbReference type="EMBL" id="RXI47644.1"/>
    </source>
</evidence>
<reference evidence="7 10" key="2">
    <citation type="submission" date="2022-09" db="EMBL/GenBank/DDBJ databases">
        <title>complete genome sequences of Clostridium tetani str. KHSU-234311-028 isolated from soil.</title>
        <authorList>
            <person name="Sekizuka T."/>
            <person name="Shitada C."/>
            <person name="Takahashi M."/>
            <person name="Kuroda M."/>
        </authorList>
    </citation>
    <scope>NUCLEOTIDE SEQUENCE [LARGE SCALE GENOMIC DNA]</scope>
    <source>
        <strain evidence="7 10">KHSU-234311-028</strain>
    </source>
</reference>
<feature type="binding site" evidence="6">
    <location>
        <position position="134"/>
    </location>
    <ligand>
        <name>Fe cation</name>
        <dbReference type="ChEBI" id="CHEBI:24875"/>
    </ligand>
</feature>
<evidence type="ECO:0000313" key="9">
    <source>
        <dbReference type="Proteomes" id="UP000290921"/>
    </source>
</evidence>
<comment type="cofactor">
    <cofactor evidence="6">
        <name>Fe(2+)</name>
        <dbReference type="ChEBI" id="CHEBI:29033"/>
    </cofactor>
    <text evidence="6">Binds 1 Fe(2+) ion.</text>
</comment>
<dbReference type="PIRSF" id="PIRSF004749">
    <property type="entry name" value="Pep_def"/>
    <property type="match status" value="1"/>
</dbReference>
<dbReference type="Pfam" id="PF01327">
    <property type="entry name" value="Pep_deformylase"/>
    <property type="match status" value="1"/>
</dbReference>
<keyword evidence="3 6" id="KW-0378">Hydrolase</keyword>
<dbReference type="PANTHER" id="PTHR10458:SF22">
    <property type="entry name" value="PEPTIDE DEFORMYLASE"/>
    <property type="match status" value="1"/>
</dbReference>
<comment type="similarity">
    <text evidence="1 6">Belongs to the polypeptide deformylase family.</text>
</comment>
<organism evidence="8 9">
    <name type="scientific">Clostridium tetani</name>
    <dbReference type="NCBI Taxonomy" id="1513"/>
    <lineage>
        <taxon>Bacteria</taxon>
        <taxon>Bacillati</taxon>
        <taxon>Bacillota</taxon>
        <taxon>Clostridia</taxon>
        <taxon>Eubacteriales</taxon>
        <taxon>Clostridiaceae</taxon>
        <taxon>Clostridium</taxon>
    </lineage>
</organism>
<evidence type="ECO:0000256" key="1">
    <source>
        <dbReference type="ARBA" id="ARBA00010759"/>
    </source>
</evidence>
<keyword evidence="4 6" id="KW-0648">Protein biosynthesis</keyword>
<sequence>MAIRNLRFLGDELLRKKSRRVEKIDDRIQALLDDMLDTMYENNGVGLAAPQVGILKRVVVIDIGEGPLFLINPEIIEQEGSYIEQEGCLSVPGRQGEVERPYRVKVKAQNRDGKEIIVEGEEFLAKALCHEIDHLNGILFVDKIIDVKGE</sequence>
<dbReference type="CDD" id="cd00487">
    <property type="entry name" value="Pep_deformylase"/>
    <property type="match status" value="1"/>
</dbReference>
<dbReference type="HAMAP" id="MF_00163">
    <property type="entry name" value="Pep_deformylase"/>
    <property type="match status" value="1"/>
</dbReference>
<feature type="active site" evidence="6">
    <location>
        <position position="131"/>
    </location>
</feature>
<dbReference type="EMBL" id="QMAP01000008">
    <property type="protein sequence ID" value="RXI47644.1"/>
    <property type="molecule type" value="Genomic_DNA"/>
</dbReference>
<dbReference type="NCBIfam" id="TIGR00079">
    <property type="entry name" value="pept_deformyl"/>
    <property type="match status" value="1"/>
</dbReference>
<name>A0A4Q0VCW8_CLOTA</name>
<dbReference type="AlphaFoldDB" id="A0A4Q0VCW8"/>
<dbReference type="GO" id="GO:0006412">
    <property type="term" value="P:translation"/>
    <property type="evidence" value="ECO:0007669"/>
    <property type="project" value="UniProtKB-UniRule"/>
</dbReference>
<dbReference type="RefSeq" id="WP_129030645.1">
    <property type="nucleotide sequence ID" value="NZ_AP026806.1"/>
</dbReference>
<dbReference type="Proteomes" id="UP000290921">
    <property type="component" value="Unassembled WGS sequence"/>
</dbReference>
<dbReference type="GO" id="GO:0046872">
    <property type="term" value="F:metal ion binding"/>
    <property type="evidence" value="ECO:0007669"/>
    <property type="project" value="UniProtKB-KW"/>
</dbReference>
<dbReference type="GO" id="GO:0042586">
    <property type="term" value="F:peptide deformylase activity"/>
    <property type="evidence" value="ECO:0007669"/>
    <property type="project" value="UniProtKB-UniRule"/>
</dbReference>
<keyword evidence="2 6" id="KW-0479">Metal-binding</keyword>
<dbReference type="Gene3D" id="3.90.45.10">
    <property type="entry name" value="Peptide deformylase"/>
    <property type="match status" value="1"/>
</dbReference>
<dbReference type="SUPFAM" id="SSF56420">
    <property type="entry name" value="Peptide deformylase"/>
    <property type="match status" value="1"/>
</dbReference>
<feature type="binding site" evidence="6">
    <location>
        <position position="130"/>
    </location>
    <ligand>
        <name>Fe cation</name>
        <dbReference type="ChEBI" id="CHEBI:24875"/>
    </ligand>
</feature>
<dbReference type="InterPro" id="IPR023635">
    <property type="entry name" value="Peptide_deformylase"/>
</dbReference>
<dbReference type="Proteomes" id="UP001321763">
    <property type="component" value="Chromosome"/>
</dbReference>
<dbReference type="PANTHER" id="PTHR10458">
    <property type="entry name" value="PEPTIDE DEFORMYLASE"/>
    <property type="match status" value="1"/>
</dbReference>
<proteinExistence type="inferred from homology"/>
<comment type="catalytic activity">
    <reaction evidence="6">
        <text>N-terminal N-formyl-L-methionyl-[peptide] + H2O = N-terminal L-methionyl-[peptide] + formate</text>
        <dbReference type="Rhea" id="RHEA:24420"/>
        <dbReference type="Rhea" id="RHEA-COMP:10639"/>
        <dbReference type="Rhea" id="RHEA-COMP:10640"/>
        <dbReference type="ChEBI" id="CHEBI:15377"/>
        <dbReference type="ChEBI" id="CHEBI:15740"/>
        <dbReference type="ChEBI" id="CHEBI:49298"/>
        <dbReference type="ChEBI" id="CHEBI:64731"/>
        <dbReference type="EC" id="3.5.1.88"/>
    </reaction>
</comment>
<dbReference type="InterPro" id="IPR036821">
    <property type="entry name" value="Peptide_deformylase_sf"/>
</dbReference>
<evidence type="ECO:0000313" key="7">
    <source>
        <dbReference type="EMBL" id="BDR80817.1"/>
    </source>
</evidence>
<evidence type="ECO:0000256" key="5">
    <source>
        <dbReference type="ARBA" id="ARBA00023004"/>
    </source>
</evidence>
<reference evidence="8 9" key="1">
    <citation type="submission" date="2018-06" db="EMBL/GenBank/DDBJ databases">
        <title>Genome conservation of Clostridium tetani.</title>
        <authorList>
            <person name="Bruggemann H."/>
            <person name="Popoff M.R."/>
        </authorList>
    </citation>
    <scope>NUCLEOTIDE SEQUENCE [LARGE SCALE GENOMIC DNA]</scope>
    <source>
        <strain evidence="8 9">2017.061</strain>
    </source>
</reference>
<protein>
    <recommendedName>
        <fullName evidence="6">Peptide deformylase</fullName>
        <shortName evidence="6">PDF</shortName>
        <ecNumber evidence="6">3.5.1.88</ecNumber>
    </recommendedName>
    <alternativeName>
        <fullName evidence="6">Polypeptide deformylase</fullName>
    </alternativeName>
</protein>
<accession>A0A4Q0VCW8</accession>
<comment type="function">
    <text evidence="6">Removes the formyl group from the N-terminal Met of newly synthesized proteins. Requires at least a dipeptide for an efficient rate of reaction. N-terminal L-methionine is a prerequisite for activity but the enzyme has broad specificity at other positions.</text>
</comment>
<dbReference type="EMBL" id="AP026818">
    <property type="protein sequence ID" value="BDR80817.1"/>
    <property type="molecule type" value="Genomic_DNA"/>
</dbReference>
<dbReference type="NCBIfam" id="NF001159">
    <property type="entry name" value="PRK00150.1-3"/>
    <property type="match status" value="1"/>
</dbReference>
<evidence type="ECO:0000256" key="3">
    <source>
        <dbReference type="ARBA" id="ARBA00022801"/>
    </source>
</evidence>
<evidence type="ECO:0000256" key="4">
    <source>
        <dbReference type="ARBA" id="ARBA00022917"/>
    </source>
</evidence>
<evidence type="ECO:0000313" key="10">
    <source>
        <dbReference type="Proteomes" id="UP001321763"/>
    </source>
</evidence>
<keyword evidence="5 6" id="KW-0408">Iron</keyword>
<dbReference type="PRINTS" id="PR01576">
    <property type="entry name" value="PDEFORMYLASE"/>
</dbReference>
<dbReference type="FunFam" id="3.90.45.10:FF:000005">
    <property type="entry name" value="Peptide deformylase"/>
    <property type="match status" value="1"/>
</dbReference>
<evidence type="ECO:0000256" key="2">
    <source>
        <dbReference type="ARBA" id="ARBA00022723"/>
    </source>
</evidence>
<evidence type="ECO:0000256" key="6">
    <source>
        <dbReference type="HAMAP-Rule" id="MF_00163"/>
    </source>
</evidence>
<feature type="binding site" evidence="6">
    <location>
        <position position="88"/>
    </location>
    <ligand>
        <name>Fe cation</name>
        <dbReference type="ChEBI" id="CHEBI:24875"/>
    </ligand>
</feature>
<dbReference type="EC" id="3.5.1.88" evidence="6"/>